<name>B1WVY3_CROS5</name>
<evidence type="ECO:0000313" key="1">
    <source>
        <dbReference type="EMBL" id="ACB52316.1"/>
    </source>
</evidence>
<protein>
    <submittedName>
        <fullName evidence="1">Uncharacterized protein</fullName>
    </submittedName>
</protein>
<proteinExistence type="predicted"/>
<accession>B1WVY3</accession>
<gene>
    <name evidence="1" type="ordered locus">cce_2968</name>
</gene>
<evidence type="ECO:0000313" key="2">
    <source>
        <dbReference type="Proteomes" id="UP000001203"/>
    </source>
</evidence>
<dbReference type="HOGENOM" id="CLU_140872_1_0_3"/>
<sequence length="147" mass="16768">MIKLSNSKCLSSTLSLFTILINLLLISCAETKVSQCQKIILLTQKMAEESESYRQTTDIKKVLQVADLFEETSQQMKQLKIEDEQLQEYQMGFADIYQGNADTTRQFVAALKDKDIDTAKLMQQQVQQLGKKEQDLGTEMNAYCQPD</sequence>
<dbReference type="OrthoDB" id="455956at2"/>
<dbReference type="KEGG" id="cyt:cce_2968"/>
<organism evidence="1 2">
    <name type="scientific">Crocosphaera subtropica (strain ATCC 51142 / BH68)</name>
    <name type="common">Cyanothece sp. (strain ATCC 51142)</name>
    <dbReference type="NCBI Taxonomy" id="43989"/>
    <lineage>
        <taxon>Bacteria</taxon>
        <taxon>Bacillati</taxon>
        <taxon>Cyanobacteriota</taxon>
        <taxon>Cyanophyceae</taxon>
        <taxon>Oscillatoriophycideae</taxon>
        <taxon>Chroococcales</taxon>
        <taxon>Aphanothecaceae</taxon>
        <taxon>Crocosphaera</taxon>
        <taxon>Crocosphaera subtropica</taxon>
    </lineage>
</organism>
<dbReference type="AlphaFoldDB" id="B1WVY3"/>
<dbReference type="PROSITE" id="PS51257">
    <property type="entry name" value="PROKAR_LIPOPROTEIN"/>
    <property type="match status" value="1"/>
</dbReference>
<keyword evidence="2" id="KW-1185">Reference proteome</keyword>
<dbReference type="EMBL" id="CP000806">
    <property type="protein sequence ID" value="ACB52316.1"/>
    <property type="molecule type" value="Genomic_DNA"/>
</dbReference>
<dbReference type="eggNOG" id="ENOG5032S1I">
    <property type="taxonomic scope" value="Bacteria"/>
</dbReference>
<dbReference type="STRING" id="43989.cce_2968"/>
<reference evidence="1 2" key="1">
    <citation type="journal article" date="2008" name="Proc. Natl. Acad. Sci. U.S.A.">
        <title>The genome of Cyanothece 51142, a unicellular diazotrophic cyanobacterium important in the marine nitrogen cycle.</title>
        <authorList>
            <person name="Welsh E.A."/>
            <person name="Liberton M."/>
            <person name="Stoeckel J."/>
            <person name="Loh T."/>
            <person name="Elvitigala T."/>
            <person name="Wang C."/>
            <person name="Wollam A."/>
            <person name="Fulton R.S."/>
            <person name="Clifton S.W."/>
            <person name="Jacobs J.M."/>
            <person name="Aurora R."/>
            <person name="Ghosh B.K."/>
            <person name="Sherman L.A."/>
            <person name="Smith R.D."/>
            <person name="Wilson R.K."/>
            <person name="Pakrasi H.B."/>
        </authorList>
    </citation>
    <scope>NUCLEOTIDE SEQUENCE [LARGE SCALE GENOMIC DNA]</scope>
    <source>
        <strain evidence="2">ATCC 51142 / BH68</strain>
    </source>
</reference>
<dbReference type="Proteomes" id="UP000001203">
    <property type="component" value="Chromosome circular"/>
</dbReference>